<feature type="compositionally biased region" description="Polar residues" evidence="4">
    <location>
        <begin position="934"/>
        <end position="947"/>
    </location>
</feature>
<feature type="compositionally biased region" description="Low complexity" evidence="4">
    <location>
        <begin position="1136"/>
        <end position="1151"/>
    </location>
</feature>
<feature type="non-terminal residue" evidence="7">
    <location>
        <position position="1351"/>
    </location>
</feature>
<gene>
    <name evidence="7" type="ORF">WICPIJ_006578</name>
</gene>
<feature type="compositionally biased region" description="Acidic residues" evidence="4">
    <location>
        <begin position="1044"/>
        <end position="1059"/>
    </location>
</feature>
<dbReference type="PROSITE" id="PS50039">
    <property type="entry name" value="FORK_HEAD_3"/>
    <property type="match status" value="1"/>
</dbReference>
<evidence type="ECO:0000256" key="1">
    <source>
        <dbReference type="ARBA" id="ARBA00023125"/>
    </source>
</evidence>
<feature type="compositionally biased region" description="Basic and acidic residues" evidence="4">
    <location>
        <begin position="1060"/>
        <end position="1073"/>
    </location>
</feature>
<feature type="compositionally biased region" description="Low complexity" evidence="4">
    <location>
        <begin position="897"/>
        <end position="916"/>
    </location>
</feature>
<feature type="compositionally biased region" description="Pro residues" evidence="4">
    <location>
        <begin position="361"/>
        <end position="384"/>
    </location>
</feature>
<dbReference type="InterPro" id="IPR030456">
    <property type="entry name" value="TF_fork_head_CS_2"/>
</dbReference>
<dbReference type="PROSITE" id="PS00658">
    <property type="entry name" value="FORK_HEAD_2"/>
    <property type="match status" value="1"/>
</dbReference>
<dbReference type="SUPFAM" id="SSF49879">
    <property type="entry name" value="SMAD/FHA domain"/>
    <property type="match status" value="1"/>
</dbReference>
<feature type="compositionally biased region" description="Polar residues" evidence="4">
    <location>
        <begin position="720"/>
        <end position="741"/>
    </location>
</feature>
<feature type="compositionally biased region" description="Polar residues" evidence="4">
    <location>
        <begin position="1190"/>
        <end position="1201"/>
    </location>
</feature>
<dbReference type="SUPFAM" id="SSF46785">
    <property type="entry name" value="Winged helix' DNA-binding domain"/>
    <property type="match status" value="1"/>
</dbReference>
<dbReference type="InterPro" id="IPR008984">
    <property type="entry name" value="SMAD_FHA_dom_sf"/>
</dbReference>
<dbReference type="GO" id="GO:0003700">
    <property type="term" value="F:DNA-binding transcription factor activity"/>
    <property type="evidence" value="ECO:0007669"/>
    <property type="project" value="InterPro"/>
</dbReference>
<feature type="compositionally biased region" description="Low complexity" evidence="4">
    <location>
        <begin position="1012"/>
        <end position="1026"/>
    </location>
</feature>
<evidence type="ECO:0000259" key="6">
    <source>
        <dbReference type="PROSITE" id="PS50039"/>
    </source>
</evidence>
<feature type="region of interest" description="Disordered" evidence="4">
    <location>
        <begin position="847"/>
        <end position="884"/>
    </location>
</feature>
<dbReference type="PRINTS" id="PR00053">
    <property type="entry name" value="FORKHEAD"/>
</dbReference>
<dbReference type="CDD" id="cd22701">
    <property type="entry name" value="FHA_FKH1-like"/>
    <property type="match status" value="1"/>
</dbReference>
<dbReference type="PANTHER" id="PTHR21712:SF29">
    <property type="entry name" value="PRE-RRNA-PROCESSING PROTEIN FHL1"/>
    <property type="match status" value="1"/>
</dbReference>
<reference evidence="7" key="2">
    <citation type="submission" date="2021-01" db="EMBL/GenBank/DDBJ databases">
        <authorList>
            <person name="Schikora-Tamarit M.A."/>
        </authorList>
    </citation>
    <scope>NUCLEOTIDE SEQUENCE</scope>
    <source>
        <strain evidence="7">CBS2887</strain>
    </source>
</reference>
<feature type="region of interest" description="Disordered" evidence="4">
    <location>
        <begin position="331"/>
        <end position="390"/>
    </location>
</feature>
<feature type="domain" description="Fork-head" evidence="6">
    <location>
        <begin position="452"/>
        <end position="541"/>
    </location>
</feature>
<dbReference type="PANTHER" id="PTHR21712">
    <property type="entry name" value="PRE-RRNA-PROCESSING PROTEIN FHL1"/>
    <property type="match status" value="1"/>
</dbReference>
<dbReference type="InterPro" id="IPR036390">
    <property type="entry name" value="WH_DNA-bd_sf"/>
</dbReference>
<dbReference type="Pfam" id="PF00250">
    <property type="entry name" value="Forkhead"/>
    <property type="match status" value="1"/>
</dbReference>
<accession>A0A9P8Q1S2</accession>
<dbReference type="Proteomes" id="UP000774326">
    <property type="component" value="Unassembled WGS sequence"/>
</dbReference>
<evidence type="ECO:0000256" key="2">
    <source>
        <dbReference type="ARBA" id="ARBA00023242"/>
    </source>
</evidence>
<dbReference type="PROSITE" id="PS50006">
    <property type="entry name" value="FHA_DOMAIN"/>
    <property type="match status" value="1"/>
</dbReference>
<evidence type="ECO:0000259" key="5">
    <source>
        <dbReference type="PROSITE" id="PS50006"/>
    </source>
</evidence>
<feature type="compositionally biased region" description="Basic and acidic residues" evidence="4">
    <location>
        <begin position="100"/>
        <end position="117"/>
    </location>
</feature>
<feature type="compositionally biased region" description="Polar residues" evidence="4">
    <location>
        <begin position="1118"/>
        <end position="1135"/>
    </location>
</feature>
<comment type="caution">
    <text evidence="7">The sequence shown here is derived from an EMBL/GenBank/DDBJ whole genome shotgun (WGS) entry which is preliminary data.</text>
</comment>
<evidence type="ECO:0008006" key="9">
    <source>
        <dbReference type="Google" id="ProtNLM"/>
    </source>
</evidence>
<feature type="compositionally biased region" description="Polar residues" evidence="4">
    <location>
        <begin position="1"/>
        <end position="10"/>
    </location>
</feature>
<sequence length="1351" mass="144856">MSSSTGTSNPFHAINDEPSTNIEANSLQLHHNKIKTESPNLLDDDFNLLNSTLSGLNHEDIMSGKFDEAQFHRDLDLQLGAIAETDGMVEQLPNDNLLPDEDKSSRDKVKEEEKSQEQKPVQGSSAASPAKNFPIPQPRALSVSEIVKNEQSSASTSESAKVSAYARLEFENFIFYVQTLQVVLGRKSENDQSHIVDVHLGASKAISRKHAKIFYNFGTERFELSIQGKNGAFVDDSFLERGVTVPLGNKSKVQIGQIVFRFVLPGATAKDTEDEKPINPSDAISLRTTLYKNMQNTAKGNDDEAKTPEIINKEGTESGLAQNAIRASNEGIPPALAPCTAAQTSKEQQNQPAAPPLSTLPAPPAPPSLKDLPPLPPAQRPQPPVSQQLQPTPQHIINQYPAAQQTLQVPIQQQAPAQTPKVEEKEKKQPKPAKPPKKVYTLEEIPEEYRTKPQCSYSNLIATCLRTHGTSKGMSLAEIYKSIRDLFPFYKYCPDGWQSSVRHNLSLNKAFRKVSKEGKGWLWGLDEEYCAEKDRIKKKQAAAAEARARAAQAKLEQQQQKTSGKPDKPTVQNAPVKMTNSLNVPLVPAATSNIATPLVQVAPQFATPVQAHVPIQHAQQPPILIQHPHGAPQPQQVIHRPLVNVPQQSLPPPQQRAAPLYRPPVPTQQQQQAAQRAVSLPMQQNQQPLQHISSIPPQKLPAASAQTTRAPSIQAQLALNRSNAPNTPTTRVVQPPASSGAKQPPLLTADNKKALAHLQTQLITLSKDLRTLVDKPTISAILTQAIAMTIAQVTQAAKARGLPGDPLATLIETNPAQLTKIFTLALNAASYKVTNGRVKNPIQLPSNLPSASATASPSPIGTPNNASLPAAVSRAHTPSTVPNSYVPKIQLQPIPQAQRQLQLQQQQAKGSIQQTQPTPVARSPYQPPQYGAPHSQQGSPLVPQGQVSTPIVNQKQPLNVNGGGNINAKPTQPATVSKTTISNQSVPMVGVTPANSKPLITPAQQIAAVRNSGSRSASPLSSTSASTKIESTGTSQTRISGHDFDEDEDMEDDEDEDDEVHNMDDAEFDKFLNEDLNDAEFDRVMESISRESTPVAVVSGSTTTTGDVSSKAPDIEAQATNAPSASDKTSEQVTPVPSASSSSLKSLPVKSTEPVKTDTESSAPGEQPTNSVEAVESIDTAAAAAPVTEPESTIVTTSDTSVAKEDTNSTASNGKPAESDQDKEASKEAAPEVAVTDIEMKDAVPAPSEGDNSEKTNANESNVDVVKSIEGESTEAKNFDTASNESMSLESGDQPTDLVEDAVPTFAEDRTATGSHTDAIETPVSTSEAKPNINEAVESSDVSIPSTDIFD</sequence>
<evidence type="ECO:0000313" key="8">
    <source>
        <dbReference type="Proteomes" id="UP000774326"/>
    </source>
</evidence>
<keyword evidence="1 3" id="KW-0238">DNA-binding</keyword>
<dbReference type="GO" id="GO:0005634">
    <property type="term" value="C:nucleus"/>
    <property type="evidence" value="ECO:0007669"/>
    <property type="project" value="UniProtKB-SubCell"/>
</dbReference>
<feature type="region of interest" description="Disordered" evidence="4">
    <location>
        <begin position="1087"/>
        <end position="1351"/>
    </location>
</feature>
<organism evidence="7 8">
    <name type="scientific">Wickerhamomyces pijperi</name>
    <name type="common">Yeast</name>
    <name type="synonym">Pichia pijperi</name>
    <dbReference type="NCBI Taxonomy" id="599730"/>
    <lineage>
        <taxon>Eukaryota</taxon>
        <taxon>Fungi</taxon>
        <taxon>Dikarya</taxon>
        <taxon>Ascomycota</taxon>
        <taxon>Saccharomycotina</taxon>
        <taxon>Saccharomycetes</taxon>
        <taxon>Phaffomycetales</taxon>
        <taxon>Wickerhamomycetaceae</taxon>
        <taxon>Wickerhamomyces</taxon>
    </lineage>
</organism>
<dbReference type="Gene3D" id="2.60.200.20">
    <property type="match status" value="1"/>
</dbReference>
<dbReference type="GO" id="GO:0060962">
    <property type="term" value="P:regulation of ribosomal protein gene transcription by RNA polymerase II"/>
    <property type="evidence" value="ECO:0007669"/>
    <property type="project" value="InterPro"/>
</dbReference>
<protein>
    <recommendedName>
        <fullName evidence="9">Pre-rRNA-processing protein FHL1</fullName>
    </recommendedName>
</protein>
<feature type="compositionally biased region" description="Low complexity" evidence="4">
    <location>
        <begin position="847"/>
        <end position="859"/>
    </location>
</feature>
<dbReference type="InterPro" id="IPR045178">
    <property type="entry name" value="Fhl1/FHA1"/>
</dbReference>
<feature type="compositionally biased region" description="Polar residues" evidence="4">
    <location>
        <begin position="681"/>
        <end position="690"/>
    </location>
</feature>
<dbReference type="OrthoDB" id="5954824at2759"/>
<feature type="region of interest" description="Disordered" evidence="4">
    <location>
        <begin position="1"/>
        <end position="20"/>
    </location>
</feature>
<feature type="compositionally biased region" description="Polar residues" evidence="4">
    <location>
        <begin position="341"/>
        <end position="351"/>
    </location>
</feature>
<feature type="region of interest" description="Disordered" evidence="4">
    <location>
        <begin position="897"/>
        <end position="947"/>
    </location>
</feature>
<feature type="compositionally biased region" description="Polar residues" evidence="4">
    <location>
        <begin position="1340"/>
        <end position="1351"/>
    </location>
</feature>
<feature type="region of interest" description="Disordered" evidence="4">
    <location>
        <begin position="90"/>
        <end position="136"/>
    </location>
</feature>
<dbReference type="InterPro" id="IPR036388">
    <property type="entry name" value="WH-like_DNA-bd_sf"/>
</dbReference>
<feature type="domain" description="FHA" evidence="5">
    <location>
        <begin position="182"/>
        <end position="239"/>
    </location>
</feature>
<name>A0A9P8Q1S2_WICPI</name>
<feature type="compositionally biased region" description="Low complexity" evidence="4">
    <location>
        <begin position="1092"/>
        <end position="1110"/>
    </location>
</feature>
<feature type="compositionally biased region" description="Polar residues" evidence="4">
    <location>
        <begin position="1280"/>
        <end position="1294"/>
    </location>
</feature>
<feature type="compositionally biased region" description="Low complexity" evidence="4">
    <location>
        <begin position="548"/>
        <end position="561"/>
    </location>
</feature>
<dbReference type="InterPro" id="IPR001766">
    <property type="entry name" value="Fork_head_dom"/>
</dbReference>
<feature type="region of interest" description="Disordered" evidence="4">
    <location>
        <begin position="1007"/>
        <end position="1074"/>
    </location>
</feature>
<feature type="region of interest" description="Disordered" evidence="4">
    <location>
        <begin position="720"/>
        <end position="745"/>
    </location>
</feature>
<dbReference type="CDD" id="cd00059">
    <property type="entry name" value="FH_FOX"/>
    <property type="match status" value="1"/>
</dbReference>
<evidence type="ECO:0000256" key="3">
    <source>
        <dbReference type="PROSITE-ProRule" id="PRU00089"/>
    </source>
</evidence>
<feature type="region of interest" description="Disordered" evidence="4">
    <location>
        <begin position="548"/>
        <end position="574"/>
    </location>
</feature>
<evidence type="ECO:0000256" key="4">
    <source>
        <dbReference type="SAM" id="MobiDB-lite"/>
    </source>
</evidence>
<proteinExistence type="predicted"/>
<dbReference type="Pfam" id="PF00498">
    <property type="entry name" value="FHA"/>
    <property type="match status" value="1"/>
</dbReference>
<dbReference type="EMBL" id="JAEUBG010003687">
    <property type="protein sequence ID" value="KAH3682436.1"/>
    <property type="molecule type" value="Genomic_DNA"/>
</dbReference>
<feature type="region of interest" description="Disordered" evidence="4">
    <location>
        <begin position="411"/>
        <end position="438"/>
    </location>
</feature>
<feature type="compositionally biased region" description="Basic and acidic residues" evidence="4">
    <location>
        <begin position="1267"/>
        <end position="1278"/>
    </location>
</feature>
<keyword evidence="2 3" id="KW-0539">Nucleus</keyword>
<feature type="region of interest" description="Disordered" evidence="4">
    <location>
        <begin position="645"/>
        <end position="690"/>
    </location>
</feature>
<dbReference type="GO" id="GO:0043565">
    <property type="term" value="F:sequence-specific DNA binding"/>
    <property type="evidence" value="ECO:0007669"/>
    <property type="project" value="InterPro"/>
</dbReference>
<feature type="compositionally biased region" description="Polar residues" evidence="4">
    <location>
        <begin position="1027"/>
        <end position="1039"/>
    </location>
</feature>
<feature type="compositionally biased region" description="Polar residues" evidence="4">
    <location>
        <begin position="1160"/>
        <end position="1172"/>
    </location>
</feature>
<comment type="subcellular location">
    <subcellularLocation>
        <location evidence="3">Nucleus</location>
    </subcellularLocation>
</comment>
<dbReference type="SMART" id="SM00240">
    <property type="entry name" value="FHA"/>
    <property type="match status" value="1"/>
</dbReference>
<dbReference type="SMART" id="SM00339">
    <property type="entry name" value="FH"/>
    <property type="match status" value="1"/>
</dbReference>
<feature type="DNA-binding region" description="Fork-head" evidence="3">
    <location>
        <begin position="452"/>
        <end position="541"/>
    </location>
</feature>
<dbReference type="InterPro" id="IPR000253">
    <property type="entry name" value="FHA_dom"/>
</dbReference>
<evidence type="ECO:0000313" key="7">
    <source>
        <dbReference type="EMBL" id="KAH3682436.1"/>
    </source>
</evidence>
<reference evidence="7" key="1">
    <citation type="journal article" date="2021" name="Open Biol.">
        <title>Shared evolutionary footprints suggest mitochondrial oxidative damage underlies multiple complex I losses in fungi.</title>
        <authorList>
            <person name="Schikora-Tamarit M.A."/>
            <person name="Marcet-Houben M."/>
            <person name="Nosek J."/>
            <person name="Gabaldon T."/>
        </authorList>
    </citation>
    <scope>NUCLEOTIDE SEQUENCE</scope>
    <source>
        <strain evidence="7">CBS2887</strain>
    </source>
</reference>
<dbReference type="Gene3D" id="1.10.10.10">
    <property type="entry name" value="Winged helix-like DNA-binding domain superfamily/Winged helix DNA-binding domain"/>
    <property type="match status" value="1"/>
</dbReference>
<feature type="compositionally biased region" description="Basic and acidic residues" evidence="4">
    <location>
        <begin position="1217"/>
        <end position="1230"/>
    </location>
</feature>
<keyword evidence="8" id="KW-1185">Reference proteome</keyword>